<dbReference type="GO" id="GO:0019955">
    <property type="term" value="F:cytokine binding"/>
    <property type="evidence" value="ECO:0000318"/>
    <property type="project" value="GO_Central"/>
</dbReference>
<dbReference type="GO" id="GO:0001556">
    <property type="term" value="P:oocyte maturation"/>
    <property type="evidence" value="ECO:0007669"/>
    <property type="project" value="Ensembl"/>
</dbReference>
<dbReference type="Pfam" id="PF06328">
    <property type="entry name" value="Lep_receptor_Ig"/>
    <property type="match status" value="1"/>
</dbReference>
<dbReference type="Gene3D" id="2.60.40.10">
    <property type="entry name" value="Immunoglobulins"/>
    <property type="match status" value="3"/>
</dbReference>
<dbReference type="EMBL" id="AHAT01015969">
    <property type="status" value="NOT_ANNOTATED_CDS"/>
    <property type="molecule type" value="Genomic_DNA"/>
</dbReference>
<accession>W5MIY9</accession>
<dbReference type="HOGENOM" id="CLU_008491_0_0_1"/>
<dbReference type="InParanoid" id="W5MIY9"/>
<dbReference type="InterPro" id="IPR010457">
    <property type="entry name" value="IgC2-like_lig-bd"/>
</dbReference>
<keyword evidence="5" id="KW-0677">Repeat</keyword>
<dbReference type="GO" id="GO:0030728">
    <property type="term" value="P:ovulation"/>
    <property type="evidence" value="ECO:0007669"/>
    <property type="project" value="Ensembl"/>
</dbReference>
<dbReference type="eggNOG" id="ENOG502RK5B">
    <property type="taxonomic scope" value="Eukaryota"/>
</dbReference>
<dbReference type="OMA" id="ENPRNIC"/>
<dbReference type="AlphaFoldDB" id="W5MIY9"/>
<sequence length="834" mass="95177">EVTYLPAKILASTGSNVTIHCVFNNRSTNATNIVWWLNTHEKVPVSQYSTINDHVSSVTLVNVKPHKRKGGIDYDVLQCCQQNGENSVCNYRYAAIYAKDINVTISCETNEHLTNMTCKWNPNWVLGSDVKFLYRRKGLSCGALEEDVRVSRVEECPVMGWGSHKCTFQPLYLSFCYVMWLEIHHELGPVKSRPTYVTPMDVVKPHPPLNLEAEITVPEGHLSISWQRTELPVYDLQFEIRYAVDGPNKQWKLLRTVYNETVVTQVADPCVVYTVQIRCKRFNGPGHWSTWSSPVYTVVHDIQAPEQGPDFWRMIREDPAMKQTNVTLLIKPLRKEDLFCSVDGLIVQHQTSSDVLRYEYLNITTTYSFPWIEDVHSVSVLAFNSVGSSVMNYNLTFTRHTRKVQTVQSFSCAMVNSSCVALSWNLLPNRSLPESFIIEWKLQNREKQLQNTDEVVKWVRAPPKIHTFYLYDTFFLSEEYLFILYPIFLEGEGEPIYSREDKRKPKGEQAAYILLLLIAFLSVVLFVTLAVSQHQMKKLVWKDVPNPNNCSWAQGVDFKRAETIENLFKHPKRVTSCPLLLESETISEAVILEKMKLGSQEQTTSDASLGKKQELDEDSTHSACQYNEESLVQERSMHSTTPERSAQSIIQYATVLLPDVPIHLYKQQKSISSSSDEGNFSANNSDISGSFPNNLWDVENQSCKNSAQENPRNICSFNSTEELSETSDQDDYVLDEMCTGNDLYYVGVASNDEENGEEEKESFLMENSHVPSQDRDEIMQESNPLLGCHSFLNVKVNKKDVPAKNIPLYMPQFQTSSNKILKAKASDIHGLNKD</sequence>
<feature type="domain" description="Fibronectin type-III" evidence="13">
    <location>
        <begin position="207"/>
        <end position="300"/>
    </location>
</feature>
<keyword evidence="8" id="KW-1015">Disulfide bond</keyword>
<dbReference type="InterPro" id="IPR036116">
    <property type="entry name" value="FN3_sf"/>
</dbReference>
<evidence type="ECO:0000259" key="13">
    <source>
        <dbReference type="PROSITE" id="PS50853"/>
    </source>
</evidence>
<feature type="transmembrane region" description="Helical" evidence="12">
    <location>
        <begin position="468"/>
        <end position="489"/>
    </location>
</feature>
<protein>
    <submittedName>
        <fullName evidence="14">Leptin receptor</fullName>
    </submittedName>
</protein>
<dbReference type="GO" id="GO:0048839">
    <property type="term" value="P:inner ear development"/>
    <property type="evidence" value="ECO:0007669"/>
    <property type="project" value="Ensembl"/>
</dbReference>
<dbReference type="CDD" id="cd00063">
    <property type="entry name" value="FN3"/>
    <property type="match status" value="1"/>
</dbReference>
<dbReference type="EMBL" id="AHAT01015970">
    <property type="status" value="NOT_ANNOTATED_CDS"/>
    <property type="molecule type" value="Genomic_DNA"/>
</dbReference>
<dbReference type="GO" id="GO:0033210">
    <property type="term" value="P:leptin-mediated signaling pathway"/>
    <property type="evidence" value="ECO:0007669"/>
    <property type="project" value="Ensembl"/>
</dbReference>
<keyword evidence="3 12" id="KW-0812">Transmembrane</keyword>
<comment type="subcellular location">
    <subcellularLocation>
        <location evidence="1">Membrane</location>
        <topology evidence="1">Single-pass type I membrane protein</topology>
    </subcellularLocation>
</comment>
<dbReference type="GO" id="GO:0019221">
    <property type="term" value="P:cytokine-mediated signaling pathway"/>
    <property type="evidence" value="ECO:0000318"/>
    <property type="project" value="GO_Central"/>
</dbReference>
<dbReference type="InterPro" id="IPR013783">
    <property type="entry name" value="Ig-like_fold"/>
</dbReference>
<dbReference type="InterPro" id="IPR003529">
    <property type="entry name" value="Hematopoietin_rcpt_Gp130_CS"/>
</dbReference>
<evidence type="ECO:0000256" key="4">
    <source>
        <dbReference type="ARBA" id="ARBA00022729"/>
    </source>
</evidence>
<evidence type="ECO:0000313" key="14">
    <source>
        <dbReference type="Ensembl" id="ENSLOCP00000008348.1"/>
    </source>
</evidence>
<dbReference type="SUPFAM" id="SSF49265">
    <property type="entry name" value="Fibronectin type III"/>
    <property type="match status" value="2"/>
</dbReference>
<dbReference type="Proteomes" id="UP000018468">
    <property type="component" value="Linkage group LG10"/>
</dbReference>
<dbReference type="FunFam" id="2.60.40.10:FF:000465">
    <property type="entry name" value="Granulocyte colony-stimulating factor receptor"/>
    <property type="match status" value="1"/>
</dbReference>
<dbReference type="PANTHER" id="PTHR23037:SF44">
    <property type="entry name" value="LEPTIN RECEPTOR"/>
    <property type="match status" value="1"/>
</dbReference>
<organism evidence="14 15">
    <name type="scientific">Lepisosteus oculatus</name>
    <name type="common">Spotted gar</name>
    <dbReference type="NCBI Taxonomy" id="7918"/>
    <lineage>
        <taxon>Eukaryota</taxon>
        <taxon>Metazoa</taxon>
        <taxon>Chordata</taxon>
        <taxon>Craniata</taxon>
        <taxon>Vertebrata</taxon>
        <taxon>Euteleostomi</taxon>
        <taxon>Actinopterygii</taxon>
        <taxon>Neopterygii</taxon>
        <taxon>Holostei</taxon>
        <taxon>Semionotiformes</taxon>
        <taxon>Lepisosteidae</taxon>
        <taxon>Lepisosteus</taxon>
    </lineage>
</organism>
<dbReference type="GO" id="GO:0003323">
    <property type="term" value="P:type B pancreatic cell development"/>
    <property type="evidence" value="ECO:0007669"/>
    <property type="project" value="Ensembl"/>
</dbReference>
<keyword evidence="6 12" id="KW-1133">Transmembrane helix</keyword>
<evidence type="ECO:0000256" key="9">
    <source>
        <dbReference type="ARBA" id="ARBA00023170"/>
    </source>
</evidence>
<dbReference type="GO" id="GO:0060828">
    <property type="term" value="P:regulation of canonical Wnt signaling pathway"/>
    <property type="evidence" value="ECO:0007669"/>
    <property type="project" value="Ensembl"/>
</dbReference>
<keyword evidence="4" id="KW-0732">Signal</keyword>
<proteinExistence type="inferred from homology"/>
<dbReference type="EMBL" id="AHAT01015971">
    <property type="status" value="NOT_ANNOTATED_CDS"/>
    <property type="molecule type" value="Genomic_DNA"/>
</dbReference>
<evidence type="ECO:0000256" key="10">
    <source>
        <dbReference type="ARBA" id="ARBA00023180"/>
    </source>
</evidence>
<dbReference type="FunFam" id="2.60.40.10:FF:001750">
    <property type="entry name" value="Leptin receptor"/>
    <property type="match status" value="1"/>
</dbReference>
<dbReference type="GO" id="GO:0009897">
    <property type="term" value="C:external side of plasma membrane"/>
    <property type="evidence" value="ECO:0000318"/>
    <property type="project" value="GO_Central"/>
</dbReference>
<dbReference type="GO" id="GO:0043235">
    <property type="term" value="C:receptor complex"/>
    <property type="evidence" value="ECO:0000318"/>
    <property type="project" value="GO_Central"/>
</dbReference>
<keyword evidence="15" id="KW-1185">Reference proteome</keyword>
<reference evidence="14" key="2">
    <citation type="submission" date="2025-08" db="UniProtKB">
        <authorList>
            <consortium name="Ensembl"/>
        </authorList>
    </citation>
    <scope>IDENTIFICATION</scope>
</reference>
<evidence type="ECO:0000256" key="5">
    <source>
        <dbReference type="ARBA" id="ARBA00022737"/>
    </source>
</evidence>
<dbReference type="Bgee" id="ENSLOCG00000006903">
    <property type="expression patterns" value="Expressed in muscle tissue and 10 other cell types or tissues"/>
</dbReference>
<reference evidence="15" key="1">
    <citation type="submission" date="2011-12" db="EMBL/GenBank/DDBJ databases">
        <title>The Draft Genome of Lepisosteus oculatus.</title>
        <authorList>
            <consortium name="The Broad Institute Genome Assembly &amp; Analysis Group"/>
            <consortium name="Computational R&amp;D Group"/>
            <consortium name="and Sequencing Platform"/>
            <person name="Di Palma F."/>
            <person name="Alfoldi J."/>
            <person name="Johnson J."/>
            <person name="Berlin A."/>
            <person name="Gnerre S."/>
            <person name="Jaffe D."/>
            <person name="MacCallum I."/>
            <person name="Young S."/>
            <person name="Walker B.J."/>
            <person name="Lander E.S."/>
            <person name="Lindblad-Toh K."/>
        </authorList>
    </citation>
    <scope>NUCLEOTIDE SEQUENCE [LARGE SCALE GENOMIC DNA]</scope>
</reference>
<dbReference type="InterPro" id="IPR041182">
    <property type="entry name" value="LEP-R_IGD"/>
</dbReference>
<evidence type="ECO:0000256" key="7">
    <source>
        <dbReference type="ARBA" id="ARBA00023136"/>
    </source>
</evidence>
<evidence type="ECO:0000256" key="11">
    <source>
        <dbReference type="SAM" id="MobiDB-lite"/>
    </source>
</evidence>
<keyword evidence="10" id="KW-0325">Glycoprotein</keyword>
<keyword evidence="9" id="KW-0675">Receptor</keyword>
<dbReference type="PROSITE" id="PS50853">
    <property type="entry name" value="FN3"/>
    <property type="match status" value="1"/>
</dbReference>
<dbReference type="PROSITE" id="PS01353">
    <property type="entry name" value="HEMATOPO_REC_L_F2"/>
    <property type="match status" value="1"/>
</dbReference>
<dbReference type="Ensembl" id="ENSLOCT00000008358.1">
    <property type="protein sequence ID" value="ENSLOCP00000008348.1"/>
    <property type="gene ID" value="ENSLOCG00000006903.1"/>
</dbReference>
<evidence type="ECO:0000313" key="15">
    <source>
        <dbReference type="Proteomes" id="UP000018468"/>
    </source>
</evidence>
<dbReference type="STRING" id="7918.ENSLOCP00000008348"/>
<dbReference type="GO" id="GO:0043010">
    <property type="term" value="P:camera-type eye development"/>
    <property type="evidence" value="ECO:0007669"/>
    <property type="project" value="Ensembl"/>
</dbReference>
<dbReference type="InterPro" id="IPR003961">
    <property type="entry name" value="FN3_dom"/>
</dbReference>
<feature type="compositionally biased region" description="Basic and acidic residues" evidence="11">
    <location>
        <begin position="609"/>
        <end position="620"/>
    </location>
</feature>
<dbReference type="GeneTree" id="ENSGT00730000111209"/>
<evidence type="ECO:0000256" key="12">
    <source>
        <dbReference type="SAM" id="Phobius"/>
    </source>
</evidence>
<evidence type="ECO:0000256" key="2">
    <source>
        <dbReference type="ARBA" id="ARBA00008921"/>
    </source>
</evidence>
<keyword evidence="7 12" id="KW-0472">Membrane</keyword>
<dbReference type="GO" id="GO:0007399">
    <property type="term" value="P:nervous system development"/>
    <property type="evidence" value="ECO:0007669"/>
    <property type="project" value="Ensembl"/>
</dbReference>
<dbReference type="GO" id="GO:0009749">
    <property type="term" value="P:response to glucose"/>
    <property type="evidence" value="ECO:0007669"/>
    <property type="project" value="Ensembl"/>
</dbReference>
<name>W5MIY9_LEPOC</name>
<dbReference type="GO" id="GO:0008284">
    <property type="term" value="P:positive regulation of cell population proliferation"/>
    <property type="evidence" value="ECO:0000318"/>
    <property type="project" value="GO_Central"/>
</dbReference>
<dbReference type="GO" id="GO:0004896">
    <property type="term" value="F:cytokine receptor activity"/>
    <property type="evidence" value="ECO:0000318"/>
    <property type="project" value="GO_Central"/>
</dbReference>
<evidence type="ECO:0000256" key="8">
    <source>
        <dbReference type="ARBA" id="ARBA00023157"/>
    </source>
</evidence>
<evidence type="ECO:0000256" key="3">
    <source>
        <dbReference type="ARBA" id="ARBA00022692"/>
    </source>
</evidence>
<evidence type="ECO:0000256" key="6">
    <source>
        <dbReference type="ARBA" id="ARBA00022989"/>
    </source>
</evidence>
<feature type="region of interest" description="Disordered" evidence="11">
    <location>
        <begin position="602"/>
        <end position="623"/>
    </location>
</feature>
<dbReference type="PANTHER" id="PTHR23037">
    <property type="entry name" value="CYTOKINE RECEPTOR"/>
    <property type="match status" value="1"/>
</dbReference>
<comment type="similarity">
    <text evidence="2">Belongs to the type I cytokine receptor family. Type 2 subfamily.</text>
</comment>
<dbReference type="Pfam" id="PF18589">
    <property type="entry name" value="ObR_Ig"/>
    <property type="match status" value="1"/>
</dbReference>
<evidence type="ECO:0000256" key="1">
    <source>
        <dbReference type="ARBA" id="ARBA00004479"/>
    </source>
</evidence>
<reference evidence="14" key="3">
    <citation type="submission" date="2025-09" db="UniProtKB">
        <authorList>
            <consortium name="Ensembl"/>
        </authorList>
    </citation>
    <scope>IDENTIFICATION</scope>
</reference>
<feature type="transmembrane region" description="Helical" evidence="12">
    <location>
        <begin position="510"/>
        <end position="531"/>
    </location>
</feature>